<organism evidence="2">
    <name type="scientific">Caenorhabditis remanei</name>
    <name type="common">Caenorhabditis vulgaris</name>
    <dbReference type="NCBI Taxonomy" id="31234"/>
    <lineage>
        <taxon>Eukaryota</taxon>
        <taxon>Metazoa</taxon>
        <taxon>Ecdysozoa</taxon>
        <taxon>Nematoda</taxon>
        <taxon>Chromadorea</taxon>
        <taxon>Rhabditida</taxon>
        <taxon>Rhabditina</taxon>
        <taxon>Rhabditomorpha</taxon>
        <taxon>Rhabditoidea</taxon>
        <taxon>Rhabditidae</taxon>
        <taxon>Peloderinae</taxon>
        <taxon>Caenorhabditis</taxon>
    </lineage>
</organism>
<name>E3MIH8_CAERE</name>
<accession>E3MIH8</accession>
<dbReference type="HOGENOM" id="CLU_1724032_0_0_1"/>
<evidence type="ECO:0000313" key="1">
    <source>
        <dbReference type="EMBL" id="EFP02572.1"/>
    </source>
</evidence>
<sequence length="152" mass="17772">MSCPFDEFPMGVTSPMNDSFDEFPLHYDELEIVMRQEKDQEFAEMCSMGVTYTEDCDYLDQKVRMCTREYFTDLVSKFYNHFDEYGSMMLLAHSNEMIGKLNRTQTEQNINIIDNIVVTTDLTILSTIETSGSNCDSWTHQYHIQPAYVVTY</sequence>
<dbReference type="Proteomes" id="UP000008281">
    <property type="component" value="Unassembled WGS sequence"/>
</dbReference>
<gene>
    <name evidence="1" type="ORF">CRE_02377</name>
</gene>
<evidence type="ECO:0000313" key="2">
    <source>
        <dbReference type="Proteomes" id="UP000008281"/>
    </source>
</evidence>
<reference evidence="1" key="1">
    <citation type="submission" date="2007-07" db="EMBL/GenBank/DDBJ databases">
        <title>PCAP assembly of the Caenorhabditis remanei genome.</title>
        <authorList>
            <consortium name="The Caenorhabditis remanei Sequencing Consortium"/>
            <person name="Wilson R.K."/>
        </authorList>
    </citation>
    <scope>NUCLEOTIDE SEQUENCE [LARGE SCALE GENOMIC DNA]</scope>
    <source>
        <strain evidence="1">PB4641</strain>
    </source>
</reference>
<dbReference type="AlphaFoldDB" id="E3MIH8"/>
<dbReference type="EMBL" id="DS268448">
    <property type="protein sequence ID" value="EFP02572.1"/>
    <property type="molecule type" value="Genomic_DNA"/>
</dbReference>
<protein>
    <submittedName>
        <fullName evidence="1">Uncharacterized protein</fullName>
    </submittedName>
</protein>
<proteinExistence type="predicted"/>
<keyword evidence="2" id="KW-1185">Reference proteome</keyword>